<gene>
    <name evidence="1" type="ORF">E1757_22375</name>
</gene>
<dbReference type="OrthoDB" id="9787478at2"/>
<reference evidence="1 2" key="1">
    <citation type="submission" date="2019-03" db="EMBL/GenBank/DDBJ databases">
        <title>This is whole genome sequence of Paenibacillus sp MS74 strain.</title>
        <authorList>
            <person name="Trinh H.N."/>
        </authorList>
    </citation>
    <scope>NUCLEOTIDE SEQUENCE [LARGE SCALE GENOMIC DNA]</scope>
    <source>
        <strain evidence="1 2">MS74</strain>
    </source>
</reference>
<name>A0A4R5KGZ2_9BACL</name>
<keyword evidence="2" id="KW-1185">Reference proteome</keyword>
<sequence>MSETKIEWTDMTWNPTTGCSKVSEGCKNCYAERMAKRLKAMGNPRYLRGFEPQEHYDALSIPYTWKKPKRVFVNSMSDLFHDEISDEFIAQVFDVMNKTPLHTYQILTKRPQRAVQMADCLNWSDNIWMGTSVENSRVVGRIDELREVPARVRFLSCEPLIGALEAMNLQEIHWVIVGGESGPGARPMDANWVRSILNQCQAAEVPFFFKQWGGVMKHKNGRLLDGREWNEFPQ</sequence>
<dbReference type="RefSeq" id="WP_133232273.1">
    <property type="nucleotide sequence ID" value="NZ_SMRT01000012.1"/>
</dbReference>
<dbReference type="EMBL" id="SMRT01000012">
    <property type="protein sequence ID" value="TDF94709.1"/>
    <property type="molecule type" value="Genomic_DNA"/>
</dbReference>
<accession>A0A4R5KGZ2</accession>
<organism evidence="1 2">
    <name type="scientific">Paenibacillus piri</name>
    <dbReference type="NCBI Taxonomy" id="2547395"/>
    <lineage>
        <taxon>Bacteria</taxon>
        <taxon>Bacillati</taxon>
        <taxon>Bacillota</taxon>
        <taxon>Bacilli</taxon>
        <taxon>Bacillales</taxon>
        <taxon>Paenibacillaceae</taxon>
        <taxon>Paenibacillus</taxon>
    </lineage>
</organism>
<comment type="caution">
    <text evidence="1">The sequence shown here is derived from an EMBL/GenBank/DDBJ whole genome shotgun (WGS) entry which is preliminary data.</text>
</comment>
<protein>
    <submittedName>
        <fullName evidence="1">Phage Gp37/Gp68 family protein</fullName>
    </submittedName>
</protein>
<dbReference type="Proteomes" id="UP000295636">
    <property type="component" value="Unassembled WGS sequence"/>
</dbReference>
<proteinExistence type="predicted"/>
<dbReference type="Pfam" id="PF07505">
    <property type="entry name" value="DUF5131"/>
    <property type="match status" value="1"/>
</dbReference>
<dbReference type="AlphaFoldDB" id="A0A4R5KGZ2"/>
<evidence type="ECO:0000313" key="2">
    <source>
        <dbReference type="Proteomes" id="UP000295636"/>
    </source>
</evidence>
<dbReference type="InterPro" id="IPR011101">
    <property type="entry name" value="DUF5131"/>
</dbReference>
<evidence type="ECO:0000313" key="1">
    <source>
        <dbReference type="EMBL" id="TDF94709.1"/>
    </source>
</evidence>